<keyword evidence="2" id="KW-0449">Lipoprotein</keyword>
<organism evidence="2 3">
    <name type="scientific">Candidatus Fokinia solitaria</name>
    <dbReference type="NCBI Taxonomy" id="1802984"/>
    <lineage>
        <taxon>Bacteria</taxon>
        <taxon>Pseudomonadati</taxon>
        <taxon>Pseudomonadota</taxon>
        <taxon>Alphaproteobacteria</taxon>
        <taxon>Rickettsiales</taxon>
        <taxon>Candidatus Midichloriaceae</taxon>
        <taxon>Candidatus Fokinia</taxon>
    </lineage>
</organism>
<name>A0A2U8BRQ3_9RICK</name>
<protein>
    <submittedName>
        <fullName evidence="2">Outer membrane lipoprotein carrier protein LolA</fullName>
    </submittedName>
</protein>
<dbReference type="InterPro" id="IPR029046">
    <property type="entry name" value="LolA/LolB/LppX"/>
</dbReference>
<sequence length="186" mass="21328">MQFVMQSINATNSIKADFVEYIGNSTGKGVITWLKPANVKMEYHSPKKILLLSQDADVMLHYDFELKEASYVPIRNTALLKIISGNVVDLRKQLHMKRCNVDKNVTSLWLSGIIMGKEIEDYEHTEIKVEFQSTEQSTILSIRRIVVYKFGKIHSLLALSDVKLNRGVRKSDFHFKDPTFYGANDE</sequence>
<evidence type="ECO:0000313" key="3">
    <source>
        <dbReference type="Proteomes" id="UP000244519"/>
    </source>
</evidence>
<dbReference type="Pfam" id="PF03548">
    <property type="entry name" value="LolA"/>
    <property type="match status" value="1"/>
</dbReference>
<keyword evidence="3" id="KW-1185">Reference proteome</keyword>
<gene>
    <name evidence="2" type="ORF">Fsol_00217</name>
</gene>
<proteinExistence type="predicted"/>
<dbReference type="Gene3D" id="2.50.20.10">
    <property type="entry name" value="Lipoprotein localisation LolA/LolB/LppX"/>
    <property type="match status" value="1"/>
</dbReference>
<dbReference type="InterPro" id="IPR004564">
    <property type="entry name" value="OM_lipoprot_carrier_LolA-like"/>
</dbReference>
<dbReference type="AlphaFoldDB" id="A0A2U8BRQ3"/>
<dbReference type="EMBL" id="CP025989">
    <property type="protein sequence ID" value="AWD33021.1"/>
    <property type="molecule type" value="Genomic_DNA"/>
</dbReference>
<reference evidence="2 3" key="1">
    <citation type="journal article" date="2018" name="Genome Biol. Evol.">
        <title>The Genome Sequence of "Candidatus Fokinia solitaria": Insights on Reductive Evolution in Rickettsiales.</title>
        <authorList>
            <person name="Floriano A.M."/>
            <person name="Castelli M."/>
            <person name="Krenek S."/>
            <person name="Berendonk T.U."/>
            <person name="Bazzocchi C."/>
            <person name="Petroni G."/>
            <person name="Sassera D."/>
        </authorList>
    </citation>
    <scope>NUCLEOTIDE SEQUENCE [LARGE SCALE GENOMIC DNA]</scope>
    <source>
        <strain evidence="2">Rio ETE_ALG 3VII</strain>
    </source>
</reference>
<accession>A0A2U8BRQ3</accession>
<dbReference type="SUPFAM" id="SSF89392">
    <property type="entry name" value="Prokaryotic lipoproteins and lipoprotein localization factors"/>
    <property type="match status" value="1"/>
</dbReference>
<keyword evidence="1" id="KW-0732">Signal</keyword>
<evidence type="ECO:0000256" key="1">
    <source>
        <dbReference type="ARBA" id="ARBA00022729"/>
    </source>
</evidence>
<evidence type="ECO:0000313" key="2">
    <source>
        <dbReference type="EMBL" id="AWD33021.1"/>
    </source>
</evidence>
<dbReference type="Proteomes" id="UP000244519">
    <property type="component" value="Chromosome"/>
</dbReference>
<dbReference type="KEGG" id="fso:Fsol_00217"/>